<accession>A0AAV5VQ83</accession>
<protein>
    <submittedName>
        <fullName evidence="2">Uncharacterized protein</fullName>
    </submittedName>
</protein>
<dbReference type="EMBL" id="BTSY01000003">
    <property type="protein sequence ID" value="GMT20837.1"/>
    <property type="molecule type" value="Genomic_DNA"/>
</dbReference>
<keyword evidence="3" id="KW-1185">Reference proteome</keyword>
<name>A0AAV5VQ83_9BILA</name>
<organism evidence="2 3">
    <name type="scientific">Pristionchus fissidentatus</name>
    <dbReference type="NCBI Taxonomy" id="1538716"/>
    <lineage>
        <taxon>Eukaryota</taxon>
        <taxon>Metazoa</taxon>
        <taxon>Ecdysozoa</taxon>
        <taxon>Nematoda</taxon>
        <taxon>Chromadorea</taxon>
        <taxon>Rhabditida</taxon>
        <taxon>Rhabditina</taxon>
        <taxon>Diplogasteromorpha</taxon>
        <taxon>Diplogasteroidea</taxon>
        <taxon>Neodiplogasteridae</taxon>
        <taxon>Pristionchus</taxon>
    </lineage>
</organism>
<sequence length="113" mass="12551">ACKDRLMSALNALPPIPRKTTEPAPRNESSPFFRYWHRRLGGEIRCCRAIGRFKSDVGQSDAPVREGCLQEPQNDGNGNRRLDGATNAQCEDFPAPSNVSALFLLPLRTPLLM</sequence>
<dbReference type="Proteomes" id="UP001432322">
    <property type="component" value="Unassembled WGS sequence"/>
</dbReference>
<reference evidence="2" key="1">
    <citation type="submission" date="2023-10" db="EMBL/GenBank/DDBJ databases">
        <title>Genome assembly of Pristionchus species.</title>
        <authorList>
            <person name="Yoshida K."/>
            <person name="Sommer R.J."/>
        </authorList>
    </citation>
    <scope>NUCLEOTIDE SEQUENCE</scope>
    <source>
        <strain evidence="2">RS5133</strain>
    </source>
</reference>
<feature type="non-terminal residue" evidence="2">
    <location>
        <position position="1"/>
    </location>
</feature>
<evidence type="ECO:0000313" key="2">
    <source>
        <dbReference type="EMBL" id="GMT20837.1"/>
    </source>
</evidence>
<dbReference type="AlphaFoldDB" id="A0AAV5VQ83"/>
<evidence type="ECO:0000256" key="1">
    <source>
        <dbReference type="SAM" id="MobiDB-lite"/>
    </source>
</evidence>
<gene>
    <name evidence="2" type="ORF">PFISCL1PPCAC_12134</name>
</gene>
<evidence type="ECO:0000313" key="3">
    <source>
        <dbReference type="Proteomes" id="UP001432322"/>
    </source>
</evidence>
<proteinExistence type="predicted"/>
<feature type="region of interest" description="Disordered" evidence="1">
    <location>
        <begin position="69"/>
        <end position="88"/>
    </location>
</feature>
<comment type="caution">
    <text evidence="2">The sequence shown here is derived from an EMBL/GenBank/DDBJ whole genome shotgun (WGS) entry which is preliminary data.</text>
</comment>